<reference evidence="1" key="1">
    <citation type="journal article" date="2022" name="Int. J. Mol. Sci.">
        <title>Draft Genome of Tanacetum Coccineum: Genomic Comparison of Closely Related Tanacetum-Family Plants.</title>
        <authorList>
            <person name="Yamashiro T."/>
            <person name="Shiraishi A."/>
            <person name="Nakayama K."/>
            <person name="Satake H."/>
        </authorList>
    </citation>
    <scope>NUCLEOTIDE SEQUENCE</scope>
</reference>
<reference evidence="1" key="2">
    <citation type="submission" date="2022-01" db="EMBL/GenBank/DDBJ databases">
        <authorList>
            <person name="Yamashiro T."/>
            <person name="Shiraishi A."/>
            <person name="Satake H."/>
            <person name="Nakayama K."/>
        </authorList>
    </citation>
    <scope>NUCLEOTIDE SEQUENCE</scope>
</reference>
<protein>
    <submittedName>
        <fullName evidence="1">Uncharacterized protein</fullName>
    </submittedName>
</protein>
<evidence type="ECO:0000313" key="1">
    <source>
        <dbReference type="EMBL" id="GJU01079.1"/>
    </source>
</evidence>
<sequence length="82" mass="9533">MGYHLYNSYENKVSIARYAELLENSLKFTRSSGSLTLLKVSGSNVDLQGFLMICLYIIVEDYELEDHVEPAKQRRCIIRSWI</sequence>
<organism evidence="1 2">
    <name type="scientific">Tanacetum coccineum</name>
    <dbReference type="NCBI Taxonomy" id="301880"/>
    <lineage>
        <taxon>Eukaryota</taxon>
        <taxon>Viridiplantae</taxon>
        <taxon>Streptophyta</taxon>
        <taxon>Embryophyta</taxon>
        <taxon>Tracheophyta</taxon>
        <taxon>Spermatophyta</taxon>
        <taxon>Magnoliopsida</taxon>
        <taxon>eudicotyledons</taxon>
        <taxon>Gunneridae</taxon>
        <taxon>Pentapetalae</taxon>
        <taxon>asterids</taxon>
        <taxon>campanulids</taxon>
        <taxon>Asterales</taxon>
        <taxon>Asteraceae</taxon>
        <taxon>Asteroideae</taxon>
        <taxon>Anthemideae</taxon>
        <taxon>Anthemidinae</taxon>
        <taxon>Tanacetum</taxon>
    </lineage>
</organism>
<name>A0ABQ5IP90_9ASTR</name>
<comment type="caution">
    <text evidence="1">The sequence shown here is derived from an EMBL/GenBank/DDBJ whole genome shotgun (WGS) entry which is preliminary data.</text>
</comment>
<dbReference type="Proteomes" id="UP001151760">
    <property type="component" value="Unassembled WGS sequence"/>
</dbReference>
<keyword evidence="2" id="KW-1185">Reference proteome</keyword>
<gene>
    <name evidence="1" type="ORF">Tco_1111417</name>
</gene>
<accession>A0ABQ5IP90</accession>
<dbReference type="EMBL" id="BQNB010020929">
    <property type="protein sequence ID" value="GJU01079.1"/>
    <property type="molecule type" value="Genomic_DNA"/>
</dbReference>
<proteinExistence type="predicted"/>
<evidence type="ECO:0000313" key="2">
    <source>
        <dbReference type="Proteomes" id="UP001151760"/>
    </source>
</evidence>